<sequence>MILRATLLGLMLWGSTATAEIDPADAAQDAALLLEQAGIALSEANSARDRVRALTATVQAFEAGLAAMRDGLRRVSTREGQLTAQLRAREDEIAQLLGVLQTIETSEPPVLLLHPAGPMGAARSAMMLAEVTPGLNARAQQLARDLDEVTTLRTLQEDAAQKLEHGLAGVQKARSELSLAIANRTDLPKRFTEDPVRTAILISSTETLDGFASGLAEMADGEISSSSADISGRKGGLSLPVQGLILRRSGEADAAGIKREGVIVATRPRALVTSPTAATIRYLGPLLDLGNVVILEPQPDTLFVLSGLQEVYGEAGQVLPEGAPVGLMGGAAPEIGAILSLSGDGTGTDRTETLYIEVREGGSPVDPDEWFRTDKDG</sequence>
<reference evidence="3" key="1">
    <citation type="submission" date="2018-03" db="EMBL/GenBank/DDBJ databases">
        <authorList>
            <person name="Rodrigo-Torres L."/>
            <person name="Arahal R. D."/>
            <person name="Lucena T."/>
        </authorList>
    </citation>
    <scope>NUCLEOTIDE SEQUENCE [LARGE SCALE GENOMIC DNA]</scope>
    <source>
        <strain evidence="3">CECT 7615</strain>
    </source>
</reference>
<protein>
    <recommendedName>
        <fullName evidence="4">Murein hydrolase activator EnvC</fullName>
    </recommendedName>
</protein>
<evidence type="ECO:0008006" key="4">
    <source>
        <dbReference type="Google" id="ProtNLM"/>
    </source>
</evidence>
<evidence type="ECO:0000256" key="1">
    <source>
        <dbReference type="SAM" id="SignalP"/>
    </source>
</evidence>
<dbReference type="EMBL" id="ONZG01000001">
    <property type="protein sequence ID" value="SPJ26815.1"/>
    <property type="molecule type" value="Genomic_DNA"/>
</dbReference>
<evidence type="ECO:0000313" key="2">
    <source>
        <dbReference type="EMBL" id="SPJ26815.1"/>
    </source>
</evidence>
<proteinExistence type="predicted"/>
<dbReference type="Gene3D" id="2.70.70.10">
    <property type="entry name" value="Glucose Permease (Domain IIA)"/>
    <property type="match status" value="1"/>
</dbReference>
<dbReference type="SUPFAM" id="SSF51261">
    <property type="entry name" value="Duplicated hybrid motif"/>
    <property type="match status" value="1"/>
</dbReference>
<dbReference type="InterPro" id="IPR011055">
    <property type="entry name" value="Dup_hybrid_motif"/>
</dbReference>
<dbReference type="OrthoDB" id="9809144at2"/>
<keyword evidence="1" id="KW-0732">Signal</keyword>
<dbReference type="AlphaFoldDB" id="A0A2R8C306"/>
<gene>
    <name evidence="2" type="ORF">TRM7615_00284</name>
</gene>
<keyword evidence="3" id="KW-1185">Reference proteome</keyword>
<feature type="chain" id="PRO_5015340246" description="Murein hydrolase activator EnvC" evidence="1">
    <location>
        <begin position="20"/>
        <end position="377"/>
    </location>
</feature>
<feature type="signal peptide" evidence="1">
    <location>
        <begin position="1"/>
        <end position="19"/>
    </location>
</feature>
<organism evidence="2 3">
    <name type="scientific">Falsiruegeria mediterranea M17</name>
    <dbReference type="NCBI Taxonomy" id="1200281"/>
    <lineage>
        <taxon>Bacteria</taxon>
        <taxon>Pseudomonadati</taxon>
        <taxon>Pseudomonadota</taxon>
        <taxon>Alphaproteobacteria</taxon>
        <taxon>Rhodobacterales</taxon>
        <taxon>Roseobacteraceae</taxon>
        <taxon>Falsiruegeria</taxon>
    </lineage>
</organism>
<evidence type="ECO:0000313" key="3">
    <source>
        <dbReference type="Proteomes" id="UP000244898"/>
    </source>
</evidence>
<dbReference type="Proteomes" id="UP000244898">
    <property type="component" value="Unassembled WGS sequence"/>
</dbReference>
<dbReference type="RefSeq" id="WP_108785126.1">
    <property type="nucleotide sequence ID" value="NZ_ONZG01000001.1"/>
</dbReference>
<accession>A0A2R8C306</accession>
<name>A0A2R8C306_9RHOB</name>